<name>A0A6V8PC40_9ACTN</name>
<evidence type="ECO:0000313" key="5">
    <source>
        <dbReference type="Proteomes" id="UP000561271"/>
    </source>
</evidence>
<gene>
    <name evidence="2" type="ORF">HKBW3S03_01388</name>
    <name evidence="3" type="ORF">HKBW3S34_00768</name>
    <name evidence="4" type="ORF">HKBW3S44_01051</name>
</gene>
<dbReference type="Proteomes" id="UP000561271">
    <property type="component" value="Unassembled WGS sequence"/>
</dbReference>
<dbReference type="AlphaFoldDB" id="A0A6V8PC40"/>
<dbReference type="EMBL" id="BLSC01000080">
    <property type="protein sequence ID" value="GFP37371.1"/>
    <property type="molecule type" value="Genomic_DNA"/>
</dbReference>
<dbReference type="EMBL" id="BLRZ01000027">
    <property type="protein sequence ID" value="GFP29848.1"/>
    <property type="molecule type" value="Genomic_DNA"/>
</dbReference>
<organism evidence="3 7">
    <name type="scientific">Candidatus Hakubella thermalkaliphila</name>
    <dbReference type="NCBI Taxonomy" id="2754717"/>
    <lineage>
        <taxon>Bacteria</taxon>
        <taxon>Bacillati</taxon>
        <taxon>Actinomycetota</taxon>
        <taxon>Actinomycetota incertae sedis</taxon>
        <taxon>Candidatus Hakubellales</taxon>
        <taxon>Candidatus Hakubellaceae</taxon>
        <taxon>Candidatus Hakubella</taxon>
    </lineage>
</organism>
<dbReference type="SMART" id="SM00332">
    <property type="entry name" value="PP2Cc"/>
    <property type="match status" value="1"/>
</dbReference>
<dbReference type="RefSeq" id="WP_176231611.1">
    <property type="nucleotide sequence ID" value="NZ_BLRU01000168.1"/>
</dbReference>
<accession>A0A6V8PC40</accession>
<keyword evidence="7" id="KW-1185">Reference proteome</keyword>
<dbReference type="SMART" id="SM00331">
    <property type="entry name" value="PP2C_SIG"/>
    <property type="match status" value="1"/>
</dbReference>
<comment type="caution">
    <text evidence="3">The sequence shown here is derived from an EMBL/GenBank/DDBJ whole genome shotgun (WGS) entry which is preliminary data.</text>
</comment>
<dbReference type="GO" id="GO:0004722">
    <property type="term" value="F:protein serine/threonine phosphatase activity"/>
    <property type="evidence" value="ECO:0007669"/>
    <property type="project" value="InterPro"/>
</dbReference>
<dbReference type="PROSITE" id="PS51746">
    <property type="entry name" value="PPM_2"/>
    <property type="match status" value="1"/>
</dbReference>
<evidence type="ECO:0000313" key="4">
    <source>
        <dbReference type="EMBL" id="GFP37371.1"/>
    </source>
</evidence>
<dbReference type="CDD" id="cd00143">
    <property type="entry name" value="PP2Cc"/>
    <property type="match status" value="1"/>
</dbReference>
<evidence type="ECO:0000313" key="3">
    <source>
        <dbReference type="EMBL" id="GFP29848.1"/>
    </source>
</evidence>
<dbReference type="Pfam" id="PF13672">
    <property type="entry name" value="PP2C_2"/>
    <property type="match status" value="1"/>
</dbReference>
<sequence length="270" mass="29410">MAKLLICGKTDIGKKGEYNEDAFLIGGIVENKKELYLEIPLDSSFIKYYGLLVAVADGMGGHNAGDVASGLALNLLSRQFMSSPKGVLTQEEITMALRDSIFSAHKAILDVSRSNPCYSGMGTTIGGVYFTGDGFYTYHAGDSRLYRLRHSGLKQLTKDHSLVQSLIELGQITIEESYAHPQKNVITNCLGGGNSNCEPEVAHNYTAFEGDIFLLCSDGLSDIVDADKIEEILNSERMLREKVNFLIDAANEAGGKDNITAVLIKVEEEK</sequence>
<dbReference type="InterPro" id="IPR036457">
    <property type="entry name" value="PPM-type-like_dom_sf"/>
</dbReference>
<feature type="domain" description="PPM-type phosphatase" evidence="1">
    <location>
        <begin position="25"/>
        <end position="266"/>
    </location>
</feature>
<proteinExistence type="predicted"/>
<dbReference type="PANTHER" id="PTHR47992">
    <property type="entry name" value="PROTEIN PHOSPHATASE"/>
    <property type="match status" value="1"/>
</dbReference>
<evidence type="ECO:0000313" key="6">
    <source>
        <dbReference type="Proteomes" id="UP000574717"/>
    </source>
</evidence>
<protein>
    <submittedName>
        <fullName evidence="3">PPM family protein phosphatase</fullName>
    </submittedName>
</protein>
<dbReference type="InterPro" id="IPR015655">
    <property type="entry name" value="PP2C"/>
</dbReference>
<dbReference type="Proteomes" id="UP000588083">
    <property type="component" value="Unassembled WGS sequence"/>
</dbReference>
<reference evidence="5 6" key="1">
    <citation type="journal article" date="2020" name="Front. Microbiol.">
        <title>Single-cell genomics of novel Actinobacteria with the Wood-Ljungdahl pathway discovered in a serpentinizing system.</title>
        <authorList>
            <person name="Merino N."/>
            <person name="Kawai M."/>
            <person name="Boyd E.S."/>
            <person name="Colman D.R."/>
            <person name="McGlynn S.E."/>
            <person name="Nealson K.H."/>
            <person name="Kurokawa K."/>
            <person name="Hongoh Y."/>
        </authorList>
    </citation>
    <scope>NUCLEOTIDE SEQUENCE [LARGE SCALE GENOMIC DNA]</scope>
    <source>
        <strain evidence="2 6">S03</strain>
        <strain evidence="3 7">S34</strain>
        <strain evidence="4 5">S44</strain>
    </source>
</reference>
<dbReference type="Proteomes" id="UP000574717">
    <property type="component" value="Unassembled WGS sequence"/>
</dbReference>
<dbReference type="SUPFAM" id="SSF81606">
    <property type="entry name" value="PP2C-like"/>
    <property type="match status" value="1"/>
</dbReference>
<evidence type="ECO:0000313" key="2">
    <source>
        <dbReference type="EMBL" id="GFP19884.1"/>
    </source>
</evidence>
<dbReference type="InterPro" id="IPR001932">
    <property type="entry name" value="PPM-type_phosphatase-like_dom"/>
</dbReference>
<dbReference type="Gene3D" id="3.60.40.10">
    <property type="entry name" value="PPM-type phosphatase domain"/>
    <property type="match status" value="1"/>
</dbReference>
<dbReference type="EMBL" id="BLRU01000168">
    <property type="protein sequence ID" value="GFP19884.1"/>
    <property type="molecule type" value="Genomic_DNA"/>
</dbReference>
<evidence type="ECO:0000313" key="7">
    <source>
        <dbReference type="Proteomes" id="UP000588083"/>
    </source>
</evidence>
<evidence type="ECO:0000259" key="1">
    <source>
        <dbReference type="PROSITE" id="PS51746"/>
    </source>
</evidence>